<dbReference type="PANTHER" id="PTHR36001">
    <property type="entry name" value="CTAGE FAMILY PROTEIN-RELATED"/>
    <property type="match status" value="1"/>
</dbReference>
<dbReference type="Proteomes" id="UP000824890">
    <property type="component" value="Unassembled WGS sequence"/>
</dbReference>
<proteinExistence type="predicted"/>
<dbReference type="EMBL" id="JAGKQM010000006">
    <property type="protein sequence ID" value="KAH0923772.1"/>
    <property type="molecule type" value="Genomic_DNA"/>
</dbReference>
<evidence type="ECO:0000313" key="3">
    <source>
        <dbReference type="Proteomes" id="UP000824890"/>
    </source>
</evidence>
<sequence>MAGIDTQKQLLSLIRDFTSERSRGEQRVVGLKKRIESLQSEVEAANEEVEKAKRIKEVAEEELNGYEVESSLNDATIQSLEARIALLQDEVSTVGNEVDALKNKEGLLRDQFISQMVELNKEIRVFQRTVASSVGNDDSTSITANVEVFEDGHGADSQAIKDMLSDVNSQLAKEEEGYLAEQNIKEQLQKELDEYEKKMSLMEAITEKTNSVHALAEYPYSRRIVSLTCNTQSSELEQTLASLGEELQKRCRCQHCQAENLEVLSLLLQGDQDMVNLTCGLLEGRLIYSETMAGIDTQKQLLSLIRDFTSERSRGGKQRVVGLKKRIESLQSEVEAANADVEHAKRIKEVAEEELNGYEVESQGLLFFRMKFLLLAMKWMLSRDQFISQMVELNKEIRVFQKTVASRVGNDDSTSITANVKVFEDGHGADSQAIKDMLSDVNSQLAKEEDGFLAEQKIKEQLQKELDEYEKKMSLMEAIKGITNSSSELEQTLASLGEELQKRCRCQHCQAENLEVLSLLLQGDQDMRKRKTACCQSAEISLEIDQ</sequence>
<evidence type="ECO:0000313" key="2">
    <source>
        <dbReference type="EMBL" id="KAH0923772.1"/>
    </source>
</evidence>
<feature type="coiled-coil region" evidence="1">
    <location>
        <begin position="452"/>
        <end position="479"/>
    </location>
</feature>
<reference evidence="2 3" key="1">
    <citation type="submission" date="2021-05" db="EMBL/GenBank/DDBJ databases">
        <title>Genome Assembly of Synthetic Allotetraploid Brassica napus Reveals Homoeologous Exchanges between Subgenomes.</title>
        <authorList>
            <person name="Davis J.T."/>
        </authorList>
    </citation>
    <scope>NUCLEOTIDE SEQUENCE [LARGE SCALE GENOMIC DNA]</scope>
    <source>
        <strain evidence="3">cv. Da-Ae</strain>
        <tissue evidence="2">Seedling</tissue>
    </source>
</reference>
<comment type="caution">
    <text evidence="2">The sequence shown here is derived from an EMBL/GenBank/DDBJ whole genome shotgun (WGS) entry which is preliminary data.</text>
</comment>
<dbReference type="PANTHER" id="PTHR36001:SF2">
    <property type="entry name" value="CTAGE FAMILY PROTEIN-RELATED"/>
    <property type="match status" value="1"/>
</dbReference>
<keyword evidence="1" id="KW-0175">Coiled coil</keyword>
<evidence type="ECO:0000256" key="1">
    <source>
        <dbReference type="SAM" id="Coils"/>
    </source>
</evidence>
<feature type="coiled-coil region" evidence="1">
    <location>
        <begin position="21"/>
        <end position="104"/>
    </location>
</feature>
<feature type="coiled-coil region" evidence="1">
    <location>
        <begin position="320"/>
        <end position="361"/>
    </location>
</feature>
<gene>
    <name evidence="2" type="ORF">HID58_023790</name>
</gene>
<organism evidence="2 3">
    <name type="scientific">Brassica napus</name>
    <name type="common">Rape</name>
    <dbReference type="NCBI Taxonomy" id="3708"/>
    <lineage>
        <taxon>Eukaryota</taxon>
        <taxon>Viridiplantae</taxon>
        <taxon>Streptophyta</taxon>
        <taxon>Embryophyta</taxon>
        <taxon>Tracheophyta</taxon>
        <taxon>Spermatophyta</taxon>
        <taxon>Magnoliopsida</taxon>
        <taxon>eudicotyledons</taxon>
        <taxon>Gunneridae</taxon>
        <taxon>Pentapetalae</taxon>
        <taxon>rosids</taxon>
        <taxon>malvids</taxon>
        <taxon>Brassicales</taxon>
        <taxon>Brassicaceae</taxon>
        <taxon>Brassiceae</taxon>
        <taxon>Brassica</taxon>
    </lineage>
</organism>
<name>A0ABQ8D351_BRANA</name>
<protein>
    <submittedName>
        <fullName evidence="2">Uncharacterized protein</fullName>
    </submittedName>
</protein>
<dbReference type="InterPro" id="IPR053327">
    <property type="entry name" value="KIP"/>
</dbReference>
<feature type="coiled-coil region" evidence="1">
    <location>
        <begin position="171"/>
        <end position="205"/>
    </location>
</feature>
<accession>A0ABQ8D351</accession>
<keyword evidence="3" id="KW-1185">Reference proteome</keyword>